<dbReference type="EMBL" id="JANLCJ010000246">
    <property type="protein sequence ID" value="MCS5736878.1"/>
    <property type="molecule type" value="Genomic_DNA"/>
</dbReference>
<reference evidence="1" key="1">
    <citation type="submission" date="2022-08" db="EMBL/GenBank/DDBJ databases">
        <authorList>
            <person name="Deng Y."/>
            <person name="Han X.-F."/>
            <person name="Zhang Y.-Q."/>
        </authorList>
    </citation>
    <scope>NUCLEOTIDE SEQUENCE</scope>
    <source>
        <strain evidence="1">CPCC 203386</strain>
    </source>
</reference>
<keyword evidence="2" id="KW-1185">Reference proteome</keyword>
<evidence type="ECO:0000313" key="2">
    <source>
        <dbReference type="Proteomes" id="UP001165586"/>
    </source>
</evidence>
<sequence length="91" mass="10137">WGGGGGEFIEHSFNQKKNFLGIDGVSKTLRAGDCDNESKVIFKRIPFVSDKDFNGTTGLTPTLVANSPDFKNKILYNNNIVHYRKLTTLET</sequence>
<accession>A0ABT2HAA6</accession>
<comment type="caution">
    <text evidence="1">The sequence shown here is derived from an EMBL/GenBank/DDBJ whole genome shotgun (WGS) entry which is preliminary data.</text>
</comment>
<organism evidence="1 2">
    <name type="scientific">Herbiconiux daphne</name>
    <dbReference type="NCBI Taxonomy" id="2970914"/>
    <lineage>
        <taxon>Bacteria</taxon>
        <taxon>Bacillati</taxon>
        <taxon>Actinomycetota</taxon>
        <taxon>Actinomycetes</taxon>
        <taxon>Micrococcales</taxon>
        <taxon>Microbacteriaceae</taxon>
        <taxon>Herbiconiux</taxon>
    </lineage>
</organism>
<dbReference type="RefSeq" id="WP_259543093.1">
    <property type="nucleotide sequence ID" value="NZ_JANLCJ010000246.1"/>
</dbReference>
<evidence type="ECO:0000313" key="1">
    <source>
        <dbReference type="EMBL" id="MCS5736878.1"/>
    </source>
</evidence>
<name>A0ABT2HAA6_9MICO</name>
<proteinExistence type="predicted"/>
<gene>
    <name evidence="1" type="ORF">N1032_24415</name>
</gene>
<feature type="non-terminal residue" evidence="1">
    <location>
        <position position="1"/>
    </location>
</feature>
<protein>
    <submittedName>
        <fullName evidence="1">Uncharacterized protein</fullName>
    </submittedName>
</protein>
<dbReference type="Proteomes" id="UP001165586">
    <property type="component" value="Unassembled WGS sequence"/>
</dbReference>